<dbReference type="EMBL" id="JAODUO010000914">
    <property type="protein sequence ID" value="KAK2172993.1"/>
    <property type="molecule type" value="Genomic_DNA"/>
</dbReference>
<evidence type="ECO:0000313" key="1">
    <source>
        <dbReference type="EMBL" id="KAK2172993.1"/>
    </source>
</evidence>
<evidence type="ECO:0000313" key="2">
    <source>
        <dbReference type="Proteomes" id="UP001209878"/>
    </source>
</evidence>
<accession>A0AAD9KM74</accession>
<gene>
    <name evidence="1" type="ORF">NP493_913g02072</name>
</gene>
<comment type="caution">
    <text evidence="1">The sequence shown here is derived from an EMBL/GenBank/DDBJ whole genome shotgun (WGS) entry which is preliminary data.</text>
</comment>
<reference evidence="1" key="1">
    <citation type="journal article" date="2023" name="Mol. Biol. Evol.">
        <title>Third-Generation Sequencing Reveals the Adaptive Role of the Epigenome in Three Deep-Sea Polychaetes.</title>
        <authorList>
            <person name="Perez M."/>
            <person name="Aroh O."/>
            <person name="Sun Y."/>
            <person name="Lan Y."/>
            <person name="Juniper S.K."/>
            <person name="Young C.R."/>
            <person name="Angers B."/>
            <person name="Qian P.Y."/>
        </authorList>
    </citation>
    <scope>NUCLEOTIDE SEQUENCE</scope>
    <source>
        <strain evidence="1">R07B-5</strain>
    </source>
</reference>
<proteinExistence type="predicted"/>
<organism evidence="1 2">
    <name type="scientific">Ridgeia piscesae</name>
    <name type="common">Tubeworm</name>
    <dbReference type="NCBI Taxonomy" id="27915"/>
    <lineage>
        <taxon>Eukaryota</taxon>
        <taxon>Metazoa</taxon>
        <taxon>Spiralia</taxon>
        <taxon>Lophotrochozoa</taxon>
        <taxon>Annelida</taxon>
        <taxon>Polychaeta</taxon>
        <taxon>Sedentaria</taxon>
        <taxon>Canalipalpata</taxon>
        <taxon>Sabellida</taxon>
        <taxon>Siboglinidae</taxon>
        <taxon>Ridgeia</taxon>
    </lineage>
</organism>
<keyword evidence="2" id="KW-1185">Reference proteome</keyword>
<sequence>MLHPLRYKLSKTPPSLPPPSLPPSLLPSLHLSISLPLPPILPHLSLRHTISIPFSLFFPNLLCLSTSLFLHASSPATGSLVPIPSFSLRCTWIRSWLFAHTYTNVEAIYAIQSNCVIPALLHCV</sequence>
<name>A0AAD9KM74_RIDPI</name>
<dbReference type="Proteomes" id="UP001209878">
    <property type="component" value="Unassembled WGS sequence"/>
</dbReference>
<protein>
    <submittedName>
        <fullName evidence="1">Uncharacterized protein</fullName>
    </submittedName>
</protein>
<dbReference type="AlphaFoldDB" id="A0AAD9KM74"/>